<proteinExistence type="predicted"/>
<keyword evidence="3" id="KW-1185">Reference proteome</keyword>
<sequence length="151" mass="16520">MAAVPEGLEQHLEQVRAYRAELRESMAAVRTALSNTSAGGLSRQRVHAALVELARDLAEHVDLAERPDGLFQGVRAVPRLASAVDQLTAEHPTLLTDLQDYIGLLEGSDGIADVPAFRDEVARLLDRLVEHRRRGDDLIYEAFAVDIGGQD</sequence>
<dbReference type="InterPro" id="IPR012312">
    <property type="entry name" value="Hemerythrin-like"/>
</dbReference>
<evidence type="ECO:0000313" key="2">
    <source>
        <dbReference type="EMBL" id="TQM96348.1"/>
    </source>
</evidence>
<name>A0A543KMN9_9MICO</name>
<reference evidence="2 3" key="1">
    <citation type="submission" date="2019-06" db="EMBL/GenBank/DDBJ databases">
        <title>Sequencing the genomes of 1000 actinobacteria strains.</title>
        <authorList>
            <person name="Klenk H.-P."/>
        </authorList>
    </citation>
    <scope>NUCLEOTIDE SEQUENCE [LARGE SCALE GENOMIC DNA]</scope>
    <source>
        <strain evidence="2 3">DSM 12362</strain>
    </source>
</reference>
<organism evidence="2 3">
    <name type="scientific">Ornithinimicrobium humiphilum</name>
    <dbReference type="NCBI Taxonomy" id="125288"/>
    <lineage>
        <taxon>Bacteria</taxon>
        <taxon>Bacillati</taxon>
        <taxon>Actinomycetota</taxon>
        <taxon>Actinomycetes</taxon>
        <taxon>Micrococcales</taxon>
        <taxon>Ornithinimicrobiaceae</taxon>
        <taxon>Ornithinimicrobium</taxon>
    </lineage>
</organism>
<dbReference type="RefSeq" id="WP_170233540.1">
    <property type="nucleotide sequence ID" value="NZ_BAAAIL010000003.1"/>
</dbReference>
<dbReference type="EMBL" id="VFPU01000001">
    <property type="protein sequence ID" value="TQM96348.1"/>
    <property type="molecule type" value="Genomic_DNA"/>
</dbReference>
<accession>A0A543KMN9</accession>
<dbReference type="Pfam" id="PF01814">
    <property type="entry name" value="Hemerythrin"/>
    <property type="match status" value="1"/>
</dbReference>
<protein>
    <recommendedName>
        <fullName evidence="1">Hemerythrin-like domain-containing protein</fullName>
    </recommendedName>
</protein>
<evidence type="ECO:0000313" key="3">
    <source>
        <dbReference type="Proteomes" id="UP000315133"/>
    </source>
</evidence>
<feature type="domain" description="Hemerythrin-like" evidence="1">
    <location>
        <begin position="14"/>
        <end position="141"/>
    </location>
</feature>
<dbReference type="Proteomes" id="UP000315133">
    <property type="component" value="Unassembled WGS sequence"/>
</dbReference>
<evidence type="ECO:0000259" key="1">
    <source>
        <dbReference type="Pfam" id="PF01814"/>
    </source>
</evidence>
<comment type="caution">
    <text evidence="2">The sequence shown here is derived from an EMBL/GenBank/DDBJ whole genome shotgun (WGS) entry which is preliminary data.</text>
</comment>
<dbReference type="AlphaFoldDB" id="A0A543KMN9"/>
<gene>
    <name evidence="2" type="ORF">FB476_1214</name>
</gene>